<reference evidence="1 2" key="1">
    <citation type="submission" date="2019-07" db="EMBL/GenBank/DDBJ databases">
        <title>Whole genome shotgun sequence of Chitinophaga cymbidii NBRC 109752.</title>
        <authorList>
            <person name="Hosoyama A."/>
            <person name="Uohara A."/>
            <person name="Ohji S."/>
            <person name="Ichikawa N."/>
        </authorList>
    </citation>
    <scope>NUCLEOTIDE SEQUENCE [LARGE SCALE GENOMIC DNA]</scope>
    <source>
        <strain evidence="1 2">NBRC 109752</strain>
    </source>
</reference>
<sequence length="109" mass="12253">MRSILSFVAVVSGIIFIHASKIKLPQTPTPERPAENLNIPGSMHKLPAPAATEALVYMDDSLFQSYRGSRGFFVTNHYHVLYVKTDSVYITAQSPASRRYVNTLHLLYQ</sequence>
<keyword evidence="2" id="KW-1185">Reference proteome</keyword>
<dbReference type="AlphaFoldDB" id="A0A512RHV9"/>
<gene>
    <name evidence="1" type="ORF">CCY01nite_15480</name>
</gene>
<evidence type="ECO:0000313" key="1">
    <source>
        <dbReference type="EMBL" id="GEP95288.1"/>
    </source>
</evidence>
<protein>
    <submittedName>
        <fullName evidence="1">Uncharacterized protein</fullName>
    </submittedName>
</protein>
<dbReference type="EMBL" id="BKAU01000001">
    <property type="protein sequence ID" value="GEP95288.1"/>
    <property type="molecule type" value="Genomic_DNA"/>
</dbReference>
<accession>A0A512RHV9</accession>
<comment type="caution">
    <text evidence="1">The sequence shown here is derived from an EMBL/GenBank/DDBJ whole genome shotgun (WGS) entry which is preliminary data.</text>
</comment>
<dbReference type="Proteomes" id="UP000321436">
    <property type="component" value="Unassembled WGS sequence"/>
</dbReference>
<organism evidence="1 2">
    <name type="scientific">Chitinophaga cymbidii</name>
    <dbReference type="NCBI Taxonomy" id="1096750"/>
    <lineage>
        <taxon>Bacteria</taxon>
        <taxon>Pseudomonadati</taxon>
        <taxon>Bacteroidota</taxon>
        <taxon>Chitinophagia</taxon>
        <taxon>Chitinophagales</taxon>
        <taxon>Chitinophagaceae</taxon>
        <taxon>Chitinophaga</taxon>
    </lineage>
</organism>
<name>A0A512RHV9_9BACT</name>
<dbReference type="OrthoDB" id="672945at2"/>
<evidence type="ECO:0000313" key="2">
    <source>
        <dbReference type="Proteomes" id="UP000321436"/>
    </source>
</evidence>
<proteinExistence type="predicted"/>
<dbReference type="RefSeq" id="WP_146859422.1">
    <property type="nucleotide sequence ID" value="NZ_BKAU01000001.1"/>
</dbReference>